<dbReference type="SUPFAM" id="SSF103481">
    <property type="entry name" value="Multidrug resistance efflux transporter EmrE"/>
    <property type="match status" value="2"/>
</dbReference>
<feature type="transmembrane region" description="Helical" evidence="2">
    <location>
        <begin position="181"/>
        <end position="199"/>
    </location>
</feature>
<reference evidence="4 5" key="2">
    <citation type="submission" date="2022-06" db="EMBL/GenBank/DDBJ databases">
        <title>Genomic Encyclopedia of Type Strains, Phase I: the one thousand microbial genomes (KMG-I) project.</title>
        <authorList>
            <person name="Kyrpides N."/>
        </authorList>
    </citation>
    <scope>NUCLEOTIDE SEQUENCE [LARGE SCALE GENOMIC DNA]</scope>
    <source>
        <strain evidence="4 5">DSM 43889</strain>
    </source>
</reference>
<feature type="transmembrane region" description="Helical" evidence="2">
    <location>
        <begin position="15"/>
        <end position="35"/>
    </location>
</feature>
<feature type="transmembrane region" description="Helical" evidence="2">
    <location>
        <begin position="211"/>
        <end position="230"/>
    </location>
</feature>
<comment type="caution">
    <text evidence="4">The sequence shown here is derived from an EMBL/GenBank/DDBJ whole genome shotgun (WGS) entry which is preliminary data.</text>
</comment>
<evidence type="ECO:0000313" key="4">
    <source>
        <dbReference type="EMBL" id="MCP2331749.1"/>
    </source>
</evidence>
<keyword evidence="2" id="KW-0472">Membrane</keyword>
<dbReference type="PANTHER" id="PTHR22911:SF37">
    <property type="entry name" value="THREONINE_HOMOSERINE EXPORTER RHTA"/>
    <property type="match status" value="1"/>
</dbReference>
<evidence type="ECO:0000259" key="3">
    <source>
        <dbReference type="Pfam" id="PF00892"/>
    </source>
</evidence>
<dbReference type="InterPro" id="IPR000620">
    <property type="entry name" value="EamA_dom"/>
</dbReference>
<feature type="domain" description="EamA" evidence="3">
    <location>
        <begin position="8"/>
        <end position="112"/>
    </location>
</feature>
<reference evidence="4 5" key="1">
    <citation type="submission" date="2013-07" db="EMBL/GenBank/DDBJ databases">
        <authorList>
            <consortium name="DOE Joint Genome Institute"/>
            <person name="Reeve W."/>
            <person name="Huntemann M."/>
            <person name="Han J."/>
            <person name="Chen A."/>
            <person name="Kyrpides N."/>
            <person name="Mavromatis K."/>
            <person name="Markowitz V."/>
            <person name="Palaniappan K."/>
            <person name="Ivanova N."/>
            <person name="Schaumberg A."/>
            <person name="Pati A."/>
            <person name="Liolios K."/>
            <person name="Nordberg H.P."/>
            <person name="Cantor M.N."/>
            <person name="Hua S.X."/>
            <person name="Woyke T."/>
        </authorList>
    </citation>
    <scope>NUCLEOTIDE SEQUENCE [LARGE SCALE GENOMIC DNA]</scope>
    <source>
        <strain evidence="4 5">DSM 43889</strain>
    </source>
</reference>
<dbReference type="Proteomes" id="UP000791080">
    <property type="component" value="Unassembled WGS sequence"/>
</dbReference>
<proteinExistence type="inferred from homology"/>
<keyword evidence="2" id="KW-0812">Transmembrane</keyword>
<feature type="transmembrane region" description="Helical" evidence="2">
    <location>
        <begin position="123"/>
        <end position="142"/>
    </location>
</feature>
<accession>A0ABT1JGW8</accession>
<feature type="transmembrane region" description="Helical" evidence="2">
    <location>
        <begin position="47"/>
        <end position="66"/>
    </location>
</feature>
<feature type="transmembrane region" description="Helical" evidence="2">
    <location>
        <begin position="72"/>
        <end position="92"/>
    </location>
</feature>
<evidence type="ECO:0000256" key="2">
    <source>
        <dbReference type="SAM" id="Phobius"/>
    </source>
</evidence>
<dbReference type="PANTHER" id="PTHR22911">
    <property type="entry name" value="ACYL-MALONYL CONDENSING ENZYME-RELATED"/>
    <property type="match status" value="1"/>
</dbReference>
<organism evidence="4 5">
    <name type="scientific">Actinoalloteichus caeruleus DSM 43889</name>
    <dbReference type="NCBI Taxonomy" id="1120930"/>
    <lineage>
        <taxon>Bacteria</taxon>
        <taxon>Bacillati</taxon>
        <taxon>Actinomycetota</taxon>
        <taxon>Actinomycetes</taxon>
        <taxon>Pseudonocardiales</taxon>
        <taxon>Pseudonocardiaceae</taxon>
        <taxon>Actinoalloteichus</taxon>
        <taxon>Actinoalloteichus cyanogriseus</taxon>
    </lineage>
</organism>
<protein>
    <submittedName>
        <fullName evidence="4">Inner membrane transporter RhtA</fullName>
    </submittedName>
</protein>
<keyword evidence="2" id="KW-1133">Transmembrane helix</keyword>
<dbReference type="RefSeq" id="WP_035272908.1">
    <property type="nucleotide sequence ID" value="NZ_AUBJ02000001.1"/>
</dbReference>
<name>A0ABT1JGW8_ACTCY</name>
<evidence type="ECO:0000313" key="5">
    <source>
        <dbReference type="Proteomes" id="UP000791080"/>
    </source>
</evidence>
<keyword evidence="5" id="KW-1185">Reference proteome</keyword>
<comment type="similarity">
    <text evidence="1">Belongs to the EamA transporter family.</text>
</comment>
<gene>
    <name evidence="4" type="ORF">G443_002019</name>
</gene>
<feature type="transmembrane region" description="Helical" evidence="2">
    <location>
        <begin position="154"/>
        <end position="175"/>
    </location>
</feature>
<sequence length="267" mass="27681">MYVGAAIAVWLFEEISPWAVAWLRVVGAALVLLAWRRPGREAWRGRRLLLAGLFGTATALMNIAFYEAIARLPMGTAVAVEFMGPVVVAALGTRTRRDVGALGLAVLGVLLIADVRLSGSPLGVLFALLAAAFWAAYIVLGKRVATGGNGFDDMAVGFTVAAVLLSPLAVGTGPVWGSPRLLVLAVGVGVLSTLVPYLLDQIVLRRVGQARFALLLALLPVTATVTGLVVLAQVPAPLEAVGILCVVGAVALRTRDDKPAGPPPEPG</sequence>
<feature type="transmembrane region" description="Helical" evidence="2">
    <location>
        <begin position="99"/>
        <end position="117"/>
    </location>
</feature>
<dbReference type="InterPro" id="IPR037185">
    <property type="entry name" value="EmrE-like"/>
</dbReference>
<evidence type="ECO:0000256" key="1">
    <source>
        <dbReference type="ARBA" id="ARBA00007362"/>
    </source>
</evidence>
<feature type="domain" description="EamA" evidence="3">
    <location>
        <begin position="122"/>
        <end position="252"/>
    </location>
</feature>
<dbReference type="Pfam" id="PF00892">
    <property type="entry name" value="EamA"/>
    <property type="match status" value="2"/>
</dbReference>
<dbReference type="EMBL" id="AUBJ02000001">
    <property type="protein sequence ID" value="MCP2331749.1"/>
    <property type="molecule type" value="Genomic_DNA"/>
</dbReference>